<gene>
    <name evidence="18" type="ORF">VI08_05220</name>
</gene>
<comment type="catalytic activity">
    <reaction evidence="1">
        <text>ATP + protein L-histidine = ADP + protein N-phospho-L-histidine.</text>
        <dbReference type="EC" id="2.7.13.3"/>
    </reaction>
</comment>
<comment type="caution">
    <text evidence="18">The sequence shown here is derived from an EMBL/GenBank/DDBJ whole genome shotgun (WGS) entry which is preliminary data.</text>
</comment>
<reference evidence="18 19" key="1">
    <citation type="submission" date="2015-03" db="EMBL/GenBank/DDBJ databases">
        <title>Draft genome sequence of Luteibacter yeojuensis strain SU11.</title>
        <authorList>
            <person name="Sulaiman J."/>
            <person name="Priya K."/>
            <person name="Chan K.-G."/>
        </authorList>
    </citation>
    <scope>NUCLEOTIDE SEQUENCE [LARGE SCALE GENOMIC DNA]</scope>
    <source>
        <strain evidence="18 19">SU11</strain>
    </source>
</reference>
<sequence>MIERATDTIGRWLAVNILIAVLAAAAANAAFMALAGVWARPNLTAVGVIDQAAGVARVLDGAPDSLRAHLAAAASGPNFTVEWFASDAALPMPTLGATFHNGQDKVRTLLGRPDARVLAFEPGDPGLDGQPITFYALAIRMSDGSWTRFVATERSWGLSAHARLLLTSAFFIVSSLAVAAVAGRRLARPMQRFAAQAELFGRDVHAPAMTAEGPREFRVAASSFNTMQERIQRYVEGRTEILAAISHDLRAPLTRMRLRGEFIEDAEQQRKLFRDVDEMQAMVAEALAFFRDSSEAEGSTRFMLSELVHTVVDDFRDQGYAIADDIPDGVAYFGRPVALSRALANLVGNAVRYGDAVRVYVDVRDERLEVRVDDNGPGIPAEYREAVFRPFFRLERSRNRATGGVGLGLAAARSAARAHGGDVTLGDSPDGGLRAVLVLPLG</sequence>
<keyword evidence="7" id="KW-0808">Transferase</keyword>
<dbReference type="InterPro" id="IPR005467">
    <property type="entry name" value="His_kinase_dom"/>
</dbReference>
<keyword evidence="13" id="KW-0902">Two-component regulatory system</keyword>
<dbReference type="InterPro" id="IPR036890">
    <property type="entry name" value="HATPase_C_sf"/>
</dbReference>
<dbReference type="OrthoDB" id="9804645at2"/>
<dbReference type="Pfam" id="PF00672">
    <property type="entry name" value="HAMP"/>
    <property type="match status" value="1"/>
</dbReference>
<evidence type="ECO:0000256" key="4">
    <source>
        <dbReference type="ARBA" id="ARBA00022475"/>
    </source>
</evidence>
<keyword evidence="8 15" id="KW-0812">Transmembrane</keyword>
<keyword evidence="5" id="KW-0997">Cell inner membrane</keyword>
<dbReference type="InterPro" id="IPR003661">
    <property type="entry name" value="HisK_dim/P_dom"/>
</dbReference>
<dbReference type="PATRIC" id="fig|345309.4.peg.187"/>
<dbReference type="SUPFAM" id="SSF55874">
    <property type="entry name" value="ATPase domain of HSP90 chaperone/DNA topoisomerase II/histidine kinase"/>
    <property type="match status" value="1"/>
</dbReference>
<dbReference type="RefSeq" id="WP_045828505.1">
    <property type="nucleotide sequence ID" value="NZ_JZRB01000010.1"/>
</dbReference>
<evidence type="ECO:0000256" key="5">
    <source>
        <dbReference type="ARBA" id="ARBA00022519"/>
    </source>
</evidence>
<dbReference type="PANTHER" id="PTHR44936:SF5">
    <property type="entry name" value="SENSOR HISTIDINE KINASE ENVZ"/>
    <property type="match status" value="1"/>
</dbReference>
<dbReference type="SUPFAM" id="SSF47384">
    <property type="entry name" value="Homodimeric domain of signal transducing histidine kinase"/>
    <property type="match status" value="1"/>
</dbReference>
<evidence type="ECO:0000256" key="7">
    <source>
        <dbReference type="ARBA" id="ARBA00022679"/>
    </source>
</evidence>
<evidence type="ECO:0000313" key="18">
    <source>
        <dbReference type="EMBL" id="KJV36257.1"/>
    </source>
</evidence>
<dbReference type="PANTHER" id="PTHR44936">
    <property type="entry name" value="SENSOR PROTEIN CREC"/>
    <property type="match status" value="1"/>
</dbReference>
<organism evidence="18 19">
    <name type="scientific">Luteibacter yeojuensis</name>
    <dbReference type="NCBI Taxonomy" id="345309"/>
    <lineage>
        <taxon>Bacteria</taxon>
        <taxon>Pseudomonadati</taxon>
        <taxon>Pseudomonadota</taxon>
        <taxon>Gammaproteobacteria</taxon>
        <taxon>Lysobacterales</taxon>
        <taxon>Rhodanobacteraceae</taxon>
        <taxon>Luteibacter</taxon>
    </lineage>
</organism>
<dbReference type="Proteomes" id="UP000033651">
    <property type="component" value="Unassembled WGS sequence"/>
</dbReference>
<dbReference type="GO" id="GO:0005886">
    <property type="term" value="C:plasma membrane"/>
    <property type="evidence" value="ECO:0007669"/>
    <property type="project" value="UniProtKB-SubCell"/>
</dbReference>
<evidence type="ECO:0000256" key="12">
    <source>
        <dbReference type="ARBA" id="ARBA00022989"/>
    </source>
</evidence>
<evidence type="ECO:0000259" key="17">
    <source>
        <dbReference type="PROSITE" id="PS50885"/>
    </source>
</evidence>
<dbReference type="EMBL" id="JZRB01000010">
    <property type="protein sequence ID" value="KJV36257.1"/>
    <property type="molecule type" value="Genomic_DNA"/>
</dbReference>
<dbReference type="CDD" id="cd00082">
    <property type="entry name" value="HisKA"/>
    <property type="match status" value="1"/>
</dbReference>
<evidence type="ECO:0000256" key="11">
    <source>
        <dbReference type="ARBA" id="ARBA00022840"/>
    </source>
</evidence>
<evidence type="ECO:0000256" key="10">
    <source>
        <dbReference type="ARBA" id="ARBA00022777"/>
    </source>
</evidence>
<comment type="subcellular location">
    <subcellularLocation>
        <location evidence="2">Cell inner membrane</location>
        <topology evidence="2">Multi-pass membrane protein</topology>
    </subcellularLocation>
</comment>
<dbReference type="PROSITE" id="PS50109">
    <property type="entry name" value="HIS_KIN"/>
    <property type="match status" value="1"/>
</dbReference>
<dbReference type="InterPro" id="IPR003660">
    <property type="entry name" value="HAMP_dom"/>
</dbReference>
<evidence type="ECO:0000256" key="1">
    <source>
        <dbReference type="ARBA" id="ARBA00000085"/>
    </source>
</evidence>
<evidence type="ECO:0000256" key="3">
    <source>
        <dbReference type="ARBA" id="ARBA00012438"/>
    </source>
</evidence>
<dbReference type="Pfam" id="PF02518">
    <property type="entry name" value="HATPase_c"/>
    <property type="match status" value="1"/>
</dbReference>
<dbReference type="InterPro" id="IPR050980">
    <property type="entry name" value="2C_sensor_his_kinase"/>
</dbReference>
<keyword evidence="11" id="KW-0067">ATP-binding</keyword>
<keyword evidence="9" id="KW-0547">Nucleotide-binding</keyword>
<keyword evidence="10" id="KW-0418">Kinase</keyword>
<feature type="domain" description="HAMP" evidence="17">
    <location>
        <begin position="184"/>
        <end position="236"/>
    </location>
</feature>
<keyword evidence="4" id="KW-1003">Cell membrane</keyword>
<keyword evidence="14 15" id="KW-0472">Membrane</keyword>
<dbReference type="GO" id="GO:0000155">
    <property type="term" value="F:phosphorelay sensor kinase activity"/>
    <property type="evidence" value="ECO:0007669"/>
    <property type="project" value="InterPro"/>
</dbReference>
<proteinExistence type="predicted"/>
<evidence type="ECO:0000256" key="2">
    <source>
        <dbReference type="ARBA" id="ARBA00004429"/>
    </source>
</evidence>
<evidence type="ECO:0000256" key="15">
    <source>
        <dbReference type="SAM" id="Phobius"/>
    </source>
</evidence>
<dbReference type="SMART" id="SM00388">
    <property type="entry name" value="HisKA"/>
    <property type="match status" value="1"/>
</dbReference>
<dbReference type="InterPro" id="IPR004358">
    <property type="entry name" value="Sig_transdc_His_kin-like_C"/>
</dbReference>
<evidence type="ECO:0000256" key="8">
    <source>
        <dbReference type="ARBA" id="ARBA00022692"/>
    </source>
</evidence>
<evidence type="ECO:0000256" key="6">
    <source>
        <dbReference type="ARBA" id="ARBA00022553"/>
    </source>
</evidence>
<feature type="transmembrane region" description="Helical" evidence="15">
    <location>
        <begin position="12"/>
        <end position="38"/>
    </location>
</feature>
<evidence type="ECO:0000259" key="16">
    <source>
        <dbReference type="PROSITE" id="PS50109"/>
    </source>
</evidence>
<keyword evidence="6" id="KW-0597">Phosphoprotein</keyword>
<evidence type="ECO:0000256" key="14">
    <source>
        <dbReference type="ARBA" id="ARBA00023136"/>
    </source>
</evidence>
<name>A0A0F3KZ79_9GAMM</name>
<dbReference type="SMART" id="SM00304">
    <property type="entry name" value="HAMP"/>
    <property type="match status" value="1"/>
</dbReference>
<protein>
    <recommendedName>
        <fullName evidence="3">histidine kinase</fullName>
        <ecNumber evidence="3">2.7.13.3</ecNumber>
    </recommendedName>
</protein>
<dbReference type="PROSITE" id="PS50885">
    <property type="entry name" value="HAMP"/>
    <property type="match status" value="1"/>
</dbReference>
<dbReference type="Pfam" id="PF00512">
    <property type="entry name" value="HisKA"/>
    <property type="match status" value="1"/>
</dbReference>
<dbReference type="PRINTS" id="PR00344">
    <property type="entry name" value="BCTRLSENSOR"/>
</dbReference>
<evidence type="ECO:0000256" key="13">
    <source>
        <dbReference type="ARBA" id="ARBA00023012"/>
    </source>
</evidence>
<dbReference type="InterPro" id="IPR003594">
    <property type="entry name" value="HATPase_dom"/>
</dbReference>
<dbReference type="InterPro" id="IPR036097">
    <property type="entry name" value="HisK_dim/P_sf"/>
</dbReference>
<keyword evidence="12 15" id="KW-1133">Transmembrane helix</keyword>
<dbReference type="EC" id="2.7.13.3" evidence="3"/>
<feature type="domain" description="Histidine kinase" evidence="16">
    <location>
        <begin position="244"/>
        <end position="442"/>
    </location>
</feature>
<dbReference type="AlphaFoldDB" id="A0A0F3KZ79"/>
<dbReference type="Gene3D" id="3.30.565.10">
    <property type="entry name" value="Histidine kinase-like ATPase, C-terminal domain"/>
    <property type="match status" value="1"/>
</dbReference>
<dbReference type="Gene3D" id="1.10.287.130">
    <property type="match status" value="1"/>
</dbReference>
<evidence type="ECO:0000256" key="9">
    <source>
        <dbReference type="ARBA" id="ARBA00022741"/>
    </source>
</evidence>
<dbReference type="SMART" id="SM00387">
    <property type="entry name" value="HATPase_c"/>
    <property type="match status" value="1"/>
</dbReference>
<evidence type="ECO:0000313" key="19">
    <source>
        <dbReference type="Proteomes" id="UP000033651"/>
    </source>
</evidence>
<accession>A0A0F3KZ79</accession>
<keyword evidence="19" id="KW-1185">Reference proteome</keyword>
<dbReference type="GO" id="GO:0005524">
    <property type="term" value="F:ATP binding"/>
    <property type="evidence" value="ECO:0007669"/>
    <property type="project" value="UniProtKB-KW"/>
</dbReference>